<dbReference type="InterPro" id="IPR051635">
    <property type="entry name" value="SNAT-like"/>
</dbReference>
<gene>
    <name evidence="4" type="ORF">NE619_15670</name>
</gene>
<organism evidence="4 5">
    <name type="scientific">Anaerovorax odorimutans</name>
    <dbReference type="NCBI Taxonomy" id="109327"/>
    <lineage>
        <taxon>Bacteria</taxon>
        <taxon>Bacillati</taxon>
        <taxon>Bacillota</taxon>
        <taxon>Clostridia</taxon>
        <taxon>Peptostreptococcales</taxon>
        <taxon>Anaerovoracaceae</taxon>
        <taxon>Anaerovorax</taxon>
    </lineage>
</organism>
<evidence type="ECO:0000313" key="5">
    <source>
        <dbReference type="Proteomes" id="UP001524502"/>
    </source>
</evidence>
<protein>
    <submittedName>
        <fullName evidence="4">GNAT family N-acetyltransferase</fullName>
    </submittedName>
</protein>
<keyword evidence="2" id="KW-0012">Acyltransferase</keyword>
<proteinExistence type="predicted"/>
<dbReference type="InterPro" id="IPR016181">
    <property type="entry name" value="Acyl_CoA_acyltransferase"/>
</dbReference>
<dbReference type="PANTHER" id="PTHR10908:SF0">
    <property type="entry name" value="SEROTONIN N-ACETYLTRANSFERASE"/>
    <property type="match status" value="1"/>
</dbReference>
<accession>A0ABT1RSI5</accession>
<dbReference type="SUPFAM" id="SSF55729">
    <property type="entry name" value="Acyl-CoA N-acyltransferases (Nat)"/>
    <property type="match status" value="1"/>
</dbReference>
<evidence type="ECO:0000256" key="2">
    <source>
        <dbReference type="ARBA" id="ARBA00023315"/>
    </source>
</evidence>
<reference evidence="4 5" key="1">
    <citation type="submission" date="2022-06" db="EMBL/GenBank/DDBJ databases">
        <title>Isolation of gut microbiota from human fecal samples.</title>
        <authorList>
            <person name="Pamer E.G."/>
            <person name="Barat B."/>
            <person name="Waligurski E."/>
            <person name="Medina S."/>
            <person name="Paddock L."/>
            <person name="Mostad J."/>
        </authorList>
    </citation>
    <scope>NUCLEOTIDE SEQUENCE [LARGE SCALE GENOMIC DNA]</scope>
    <source>
        <strain evidence="4 5">SL.3.17</strain>
    </source>
</reference>
<dbReference type="EMBL" id="JANFXK010000022">
    <property type="protein sequence ID" value="MCQ4638173.1"/>
    <property type="molecule type" value="Genomic_DNA"/>
</dbReference>
<dbReference type="PROSITE" id="PS51186">
    <property type="entry name" value="GNAT"/>
    <property type="match status" value="1"/>
</dbReference>
<evidence type="ECO:0000313" key="4">
    <source>
        <dbReference type="EMBL" id="MCQ4638173.1"/>
    </source>
</evidence>
<dbReference type="PANTHER" id="PTHR10908">
    <property type="entry name" value="SEROTONIN N-ACETYLTRANSFERASE"/>
    <property type="match status" value="1"/>
</dbReference>
<name>A0ABT1RSI5_9FIRM</name>
<evidence type="ECO:0000259" key="3">
    <source>
        <dbReference type="PROSITE" id="PS51186"/>
    </source>
</evidence>
<feature type="domain" description="N-acetyltransferase" evidence="3">
    <location>
        <begin position="22"/>
        <end position="180"/>
    </location>
</feature>
<evidence type="ECO:0000256" key="1">
    <source>
        <dbReference type="ARBA" id="ARBA00022679"/>
    </source>
</evidence>
<comment type="caution">
    <text evidence="4">The sequence shown here is derived from an EMBL/GenBank/DDBJ whole genome shotgun (WGS) entry which is preliminary data.</text>
</comment>
<dbReference type="InterPro" id="IPR000182">
    <property type="entry name" value="GNAT_dom"/>
</dbReference>
<keyword evidence="5" id="KW-1185">Reference proteome</keyword>
<dbReference type="Pfam" id="PF00583">
    <property type="entry name" value="Acetyltransf_1"/>
    <property type="match status" value="1"/>
</dbReference>
<dbReference type="CDD" id="cd04301">
    <property type="entry name" value="NAT_SF"/>
    <property type="match status" value="1"/>
</dbReference>
<sequence length="181" mass="20557">MGVDQGYDPKPKLDNCQSWAEFKIRGASAADCEAIAQVEAVCFPEEEAADEADFAERLRIYGEHFWLLEKDGRLIGFINGMVTDEPVIRDEMYEDAGIHNEKGAWQTVFGIDTIPQYRRQGCAALLMQRLITEAKRQGRKGCILTCKEELIHYYEKFGYKNCGISASVHGGAVWYDMKLEF</sequence>
<dbReference type="Proteomes" id="UP001524502">
    <property type="component" value="Unassembled WGS sequence"/>
</dbReference>
<keyword evidence="1" id="KW-0808">Transferase</keyword>
<dbReference type="Gene3D" id="3.40.630.30">
    <property type="match status" value="1"/>
</dbReference>